<keyword evidence="1" id="KW-0378">Hydrolase</keyword>
<proteinExistence type="predicted"/>
<evidence type="ECO:0000313" key="3">
    <source>
        <dbReference type="EMBL" id="KKR78070.1"/>
    </source>
</evidence>
<reference evidence="3 4" key="1">
    <citation type="journal article" date="2015" name="Nature">
        <title>rRNA introns, odd ribosomes, and small enigmatic genomes across a large radiation of phyla.</title>
        <authorList>
            <person name="Brown C.T."/>
            <person name="Hug L.A."/>
            <person name="Thomas B.C."/>
            <person name="Sharon I."/>
            <person name="Castelle C.J."/>
            <person name="Singh A."/>
            <person name="Wilkins M.J."/>
            <person name="Williams K.H."/>
            <person name="Banfield J.F."/>
        </authorList>
    </citation>
    <scope>NUCLEOTIDE SEQUENCE [LARGE SCALE GENOMIC DNA]</scope>
</reference>
<dbReference type="EMBL" id="LBZV01000004">
    <property type="protein sequence ID" value="KKR78070.1"/>
    <property type="molecule type" value="Genomic_DNA"/>
</dbReference>
<organism evidence="3 4">
    <name type="scientific">Candidatus Curtissbacteria bacterium GW2011_GWA1_40_9</name>
    <dbReference type="NCBI Taxonomy" id="1618408"/>
    <lineage>
        <taxon>Bacteria</taxon>
        <taxon>Candidatus Curtissiibacteriota</taxon>
    </lineage>
</organism>
<protein>
    <submittedName>
        <fullName evidence="3">Sortase (Surface protein transpeptidase)</fullName>
    </submittedName>
</protein>
<keyword evidence="2" id="KW-0812">Transmembrane</keyword>
<name>A0A0G0W157_9BACT</name>
<dbReference type="InterPro" id="IPR005754">
    <property type="entry name" value="Sortase"/>
</dbReference>
<dbReference type="SUPFAM" id="SSF63817">
    <property type="entry name" value="Sortase"/>
    <property type="match status" value="1"/>
</dbReference>
<dbReference type="NCBIfam" id="TIGR01076">
    <property type="entry name" value="sortase_fam"/>
    <property type="match status" value="1"/>
</dbReference>
<evidence type="ECO:0000256" key="1">
    <source>
        <dbReference type="ARBA" id="ARBA00022801"/>
    </source>
</evidence>
<dbReference type="AlphaFoldDB" id="A0A0G0W157"/>
<dbReference type="GO" id="GO:0016787">
    <property type="term" value="F:hydrolase activity"/>
    <property type="evidence" value="ECO:0007669"/>
    <property type="project" value="UniProtKB-KW"/>
</dbReference>
<dbReference type="InterPro" id="IPR023365">
    <property type="entry name" value="Sortase_dom-sf"/>
</dbReference>
<gene>
    <name evidence="3" type="ORF">UU23_C0004G0052</name>
</gene>
<accession>A0A0G0W157</accession>
<evidence type="ECO:0000313" key="4">
    <source>
        <dbReference type="Proteomes" id="UP000034292"/>
    </source>
</evidence>
<dbReference type="Pfam" id="PF04203">
    <property type="entry name" value="Sortase"/>
    <property type="match status" value="1"/>
</dbReference>
<keyword evidence="2" id="KW-1133">Transmembrane helix</keyword>
<evidence type="ECO:0000256" key="2">
    <source>
        <dbReference type="SAM" id="Phobius"/>
    </source>
</evidence>
<comment type="caution">
    <text evidence="3">The sequence shown here is derived from an EMBL/GenBank/DDBJ whole genome shotgun (WGS) entry which is preliminary data.</text>
</comment>
<dbReference type="Gene3D" id="2.40.260.10">
    <property type="entry name" value="Sortase"/>
    <property type="match status" value="1"/>
</dbReference>
<dbReference type="STRING" id="1618408.UU23_C0004G0052"/>
<dbReference type="Proteomes" id="UP000034292">
    <property type="component" value="Unassembled WGS sequence"/>
</dbReference>
<feature type="transmembrane region" description="Helical" evidence="2">
    <location>
        <begin position="25"/>
        <end position="50"/>
    </location>
</feature>
<keyword evidence="2" id="KW-0472">Membrane</keyword>
<sequence length="238" mass="26714">MNLDIYSKDPPRQYDFEKSRKKDRIFSFFILGVGIASIVFIVGPLLIWSFTAIQFTGSRIENMPVPQEKVLSLASGEVIVQEVQDEDGFSYFTTDYRPQEARPKIFYVSIPKLGINKALTKVDTLAFYENLSHFPGTALPGEVGNVFITGHSALPQFADRNDFNTIFSKLSDLEVGDIVDVEFEGNKYRYLVQYKKIVDPKDLSVLKPISKGAKNLTLMTCVPPGTSIKRMVVITGLI</sequence>